<keyword evidence="5" id="KW-0547">Nucleotide-binding</keyword>
<protein>
    <recommendedName>
        <fullName evidence="12">Nickel import system ATP-binding protein NikD</fullName>
        <ecNumber evidence="11">7.2.2.11</ecNumber>
    </recommendedName>
</protein>
<dbReference type="InterPro" id="IPR013563">
    <property type="entry name" value="Oligopep_ABC_C"/>
</dbReference>
<evidence type="ECO:0000256" key="5">
    <source>
        <dbReference type="ARBA" id="ARBA00022741"/>
    </source>
</evidence>
<dbReference type="AlphaFoldDB" id="A0A7C4MNY6"/>
<dbReference type="GO" id="GO:0016887">
    <property type="term" value="F:ATP hydrolysis activity"/>
    <property type="evidence" value="ECO:0007669"/>
    <property type="project" value="InterPro"/>
</dbReference>
<proteinExistence type="inferred from homology"/>
<comment type="subcellular location">
    <subcellularLocation>
        <location evidence="1">Cell inner membrane</location>
        <topology evidence="1">Peripheral membrane protein</topology>
    </subcellularLocation>
</comment>
<dbReference type="GO" id="GO:0005524">
    <property type="term" value="F:ATP binding"/>
    <property type="evidence" value="ECO:0007669"/>
    <property type="project" value="UniProtKB-KW"/>
</dbReference>
<sequence length="325" mass="36581">MSEKDVAPYEPSREVIRFSKLRVLFPSKTHCVHAVDEVSFSLSAPSSFALMGESGSGKSVMASTLLRLLPKEAIVEGRISAFGFDNLLDLPIRRFHRLRGTRMVLIPQNPLGSLHPMFRIDTQVRQTLRVRGQLPKRQEEIQVNEALLRVGFSDPKRIARMFPHELSGGMAQRVLLAVGVGVDSKPDLIIADEPTKGVDAADREHLVALLLERFDQSTILLITHDPWIAKKCQQMAVMYAGEWVETGESRKILDHPLHPYTQGLLAAHPRYGLHPIQGFMPEPSALPTGCRFHPRCHRCDERCRIEHPEPVSVDNRMVRCFHASS</sequence>
<evidence type="ECO:0000256" key="7">
    <source>
        <dbReference type="ARBA" id="ARBA00022967"/>
    </source>
</evidence>
<evidence type="ECO:0000256" key="8">
    <source>
        <dbReference type="ARBA" id="ARBA00023065"/>
    </source>
</evidence>
<evidence type="ECO:0000256" key="9">
    <source>
        <dbReference type="ARBA" id="ARBA00023136"/>
    </source>
</evidence>
<evidence type="ECO:0000256" key="6">
    <source>
        <dbReference type="ARBA" id="ARBA00022840"/>
    </source>
</evidence>
<dbReference type="EC" id="7.2.2.11" evidence="11"/>
<keyword evidence="3" id="KW-0813">Transport</keyword>
<accession>A0A7C4MNY6</accession>
<dbReference type="InterPro" id="IPR027417">
    <property type="entry name" value="P-loop_NTPase"/>
</dbReference>
<dbReference type="NCBIfam" id="TIGR01727">
    <property type="entry name" value="oligo_HPY"/>
    <property type="match status" value="1"/>
</dbReference>
<reference evidence="15" key="1">
    <citation type="journal article" date="2020" name="mSystems">
        <title>Genome- and Community-Level Interaction Insights into Carbon Utilization and Element Cycling Functions of Hydrothermarchaeota in Hydrothermal Sediment.</title>
        <authorList>
            <person name="Zhou Z."/>
            <person name="Liu Y."/>
            <person name="Xu W."/>
            <person name="Pan J."/>
            <person name="Luo Z.H."/>
            <person name="Li M."/>
        </authorList>
    </citation>
    <scope>NUCLEOTIDE SEQUENCE [LARGE SCALE GENOMIC DNA]</scope>
    <source>
        <strain evidence="15">SpSt-477</strain>
    </source>
</reference>
<dbReference type="Gene3D" id="3.40.50.300">
    <property type="entry name" value="P-loop containing nucleotide triphosphate hydrolases"/>
    <property type="match status" value="1"/>
</dbReference>
<dbReference type="PROSITE" id="PS00211">
    <property type="entry name" value="ABC_TRANSPORTER_1"/>
    <property type="match status" value="1"/>
</dbReference>
<name>A0A7C4MNY6_9BACT</name>
<dbReference type="GO" id="GO:0015413">
    <property type="term" value="F:ABC-type nickel transporter activity"/>
    <property type="evidence" value="ECO:0007669"/>
    <property type="project" value="UniProtKB-EC"/>
</dbReference>
<evidence type="ECO:0000256" key="4">
    <source>
        <dbReference type="ARBA" id="ARBA00022475"/>
    </source>
</evidence>
<dbReference type="PANTHER" id="PTHR43297:SF13">
    <property type="entry name" value="NICKEL ABC TRANSPORTER, ATP-BINDING PROTEIN"/>
    <property type="match status" value="1"/>
</dbReference>
<evidence type="ECO:0000256" key="10">
    <source>
        <dbReference type="ARBA" id="ARBA00038669"/>
    </source>
</evidence>
<comment type="catalytic activity">
    <reaction evidence="13">
        <text>Ni(2+)(out) + ATP + H2O = Ni(2+)(in) + ADP + phosphate + H(+)</text>
        <dbReference type="Rhea" id="RHEA:15557"/>
        <dbReference type="ChEBI" id="CHEBI:15377"/>
        <dbReference type="ChEBI" id="CHEBI:15378"/>
        <dbReference type="ChEBI" id="CHEBI:30616"/>
        <dbReference type="ChEBI" id="CHEBI:43474"/>
        <dbReference type="ChEBI" id="CHEBI:49786"/>
        <dbReference type="ChEBI" id="CHEBI:456216"/>
        <dbReference type="EC" id="7.2.2.11"/>
    </reaction>
    <physiologicalReaction direction="left-to-right" evidence="13">
        <dbReference type="Rhea" id="RHEA:15558"/>
    </physiologicalReaction>
</comment>
<dbReference type="GO" id="GO:0015833">
    <property type="term" value="P:peptide transport"/>
    <property type="evidence" value="ECO:0007669"/>
    <property type="project" value="InterPro"/>
</dbReference>
<evidence type="ECO:0000256" key="3">
    <source>
        <dbReference type="ARBA" id="ARBA00022448"/>
    </source>
</evidence>
<dbReference type="GO" id="GO:0005886">
    <property type="term" value="C:plasma membrane"/>
    <property type="evidence" value="ECO:0007669"/>
    <property type="project" value="UniProtKB-SubCell"/>
</dbReference>
<dbReference type="InterPro" id="IPR017871">
    <property type="entry name" value="ABC_transporter-like_CS"/>
</dbReference>
<keyword evidence="8" id="KW-0406">Ion transport</keyword>
<gene>
    <name evidence="15" type="ORF">ENS29_01660</name>
</gene>
<dbReference type="Pfam" id="PF00005">
    <property type="entry name" value="ABC_tran"/>
    <property type="match status" value="1"/>
</dbReference>
<keyword evidence="9" id="KW-0472">Membrane</keyword>
<evidence type="ECO:0000256" key="2">
    <source>
        <dbReference type="ARBA" id="ARBA00005417"/>
    </source>
</evidence>
<comment type="subunit">
    <text evidence="10">The complex is composed of two ATP-binding proteins (NikD and NikE), two transmembrane proteins (NikB and NikC) and a solute-binding protein (NikA).</text>
</comment>
<dbReference type="SMART" id="SM00382">
    <property type="entry name" value="AAA"/>
    <property type="match status" value="1"/>
</dbReference>
<feature type="domain" description="ABC transporter" evidence="14">
    <location>
        <begin position="16"/>
        <end position="265"/>
    </location>
</feature>
<keyword evidence="6 15" id="KW-0067">ATP-binding</keyword>
<comment type="similarity">
    <text evidence="2">Belongs to the ABC transporter superfamily.</text>
</comment>
<keyword evidence="4" id="KW-1003">Cell membrane</keyword>
<dbReference type="CDD" id="cd03257">
    <property type="entry name" value="ABC_NikE_OppD_transporters"/>
    <property type="match status" value="1"/>
</dbReference>
<organism evidence="15">
    <name type="scientific">Desulfatirhabdium butyrativorans</name>
    <dbReference type="NCBI Taxonomy" id="340467"/>
    <lineage>
        <taxon>Bacteria</taxon>
        <taxon>Pseudomonadati</taxon>
        <taxon>Thermodesulfobacteriota</taxon>
        <taxon>Desulfobacteria</taxon>
        <taxon>Desulfobacterales</taxon>
        <taxon>Desulfatirhabdiaceae</taxon>
        <taxon>Desulfatirhabdium</taxon>
    </lineage>
</organism>
<evidence type="ECO:0000256" key="13">
    <source>
        <dbReference type="ARBA" id="ARBA00048610"/>
    </source>
</evidence>
<dbReference type="PANTHER" id="PTHR43297">
    <property type="entry name" value="OLIGOPEPTIDE TRANSPORT ATP-BINDING PROTEIN APPD"/>
    <property type="match status" value="1"/>
</dbReference>
<dbReference type="PROSITE" id="PS50893">
    <property type="entry name" value="ABC_TRANSPORTER_2"/>
    <property type="match status" value="1"/>
</dbReference>
<evidence type="ECO:0000256" key="11">
    <source>
        <dbReference type="ARBA" id="ARBA00039098"/>
    </source>
</evidence>
<dbReference type="Pfam" id="PF08352">
    <property type="entry name" value="oligo_HPY"/>
    <property type="match status" value="1"/>
</dbReference>
<evidence type="ECO:0000313" key="15">
    <source>
        <dbReference type="EMBL" id="HGU31546.1"/>
    </source>
</evidence>
<evidence type="ECO:0000256" key="12">
    <source>
        <dbReference type="ARBA" id="ARBA00044143"/>
    </source>
</evidence>
<evidence type="ECO:0000259" key="14">
    <source>
        <dbReference type="PROSITE" id="PS50893"/>
    </source>
</evidence>
<dbReference type="InterPro" id="IPR050388">
    <property type="entry name" value="ABC_Ni/Peptide_Import"/>
</dbReference>
<dbReference type="InterPro" id="IPR003439">
    <property type="entry name" value="ABC_transporter-like_ATP-bd"/>
</dbReference>
<dbReference type="InterPro" id="IPR003593">
    <property type="entry name" value="AAA+_ATPase"/>
</dbReference>
<evidence type="ECO:0000256" key="1">
    <source>
        <dbReference type="ARBA" id="ARBA00004417"/>
    </source>
</evidence>
<dbReference type="EMBL" id="DSUH01000038">
    <property type="protein sequence ID" value="HGU31546.1"/>
    <property type="molecule type" value="Genomic_DNA"/>
</dbReference>
<keyword evidence="7" id="KW-1278">Translocase</keyword>
<comment type="caution">
    <text evidence="15">The sequence shown here is derived from an EMBL/GenBank/DDBJ whole genome shotgun (WGS) entry which is preliminary data.</text>
</comment>
<dbReference type="SUPFAM" id="SSF52540">
    <property type="entry name" value="P-loop containing nucleoside triphosphate hydrolases"/>
    <property type="match status" value="1"/>
</dbReference>